<dbReference type="EMBL" id="CP069104">
    <property type="protein sequence ID" value="QSS53020.1"/>
    <property type="molecule type" value="Genomic_DNA"/>
</dbReference>
<dbReference type="VEuPathDB" id="FungiDB:I7I53_00142"/>
<evidence type="ECO:0000313" key="2">
    <source>
        <dbReference type="Proteomes" id="UP000663419"/>
    </source>
</evidence>
<dbReference type="AlphaFoldDB" id="A0A8A1LHN4"/>
<proteinExistence type="predicted"/>
<evidence type="ECO:0000313" key="1">
    <source>
        <dbReference type="EMBL" id="QSS53020.1"/>
    </source>
</evidence>
<gene>
    <name evidence="1" type="ORF">I7I53_00142</name>
</gene>
<dbReference type="Proteomes" id="UP000663419">
    <property type="component" value="Chromosome 3"/>
</dbReference>
<sequence length="75" mass="8520">MAAIIVLSPSSEGFKRDRTSILNNSPLVLAKNSVSDDRQTELVRRSRVKNDSCAEEHWLLLNPDFSLLFVTKEIF</sequence>
<reference evidence="1" key="1">
    <citation type="submission" date="2021-01" db="EMBL/GenBank/DDBJ databases">
        <title>Chromosome-level genome assembly of a human fungal pathogen reveals clustering of transcriptionally co-regulated genes.</title>
        <authorList>
            <person name="Voorhies M."/>
            <person name="Cohen S."/>
            <person name="Shea T.P."/>
            <person name="Petrus S."/>
            <person name="Munoz J.F."/>
            <person name="Poplawski S."/>
            <person name="Goldman W.E."/>
            <person name="Michael T."/>
            <person name="Cuomo C.A."/>
            <person name="Sil A."/>
            <person name="Beyhan S."/>
        </authorList>
    </citation>
    <scope>NUCLEOTIDE SEQUENCE</scope>
    <source>
        <strain evidence="1">H88</strain>
    </source>
</reference>
<organism evidence="1 2">
    <name type="scientific">Ajellomyces capsulatus (strain H88)</name>
    <name type="common">Darling's disease fungus</name>
    <name type="synonym">Histoplasma capsulatum</name>
    <dbReference type="NCBI Taxonomy" id="544711"/>
    <lineage>
        <taxon>Eukaryota</taxon>
        <taxon>Fungi</taxon>
        <taxon>Dikarya</taxon>
        <taxon>Ascomycota</taxon>
        <taxon>Pezizomycotina</taxon>
        <taxon>Eurotiomycetes</taxon>
        <taxon>Eurotiomycetidae</taxon>
        <taxon>Onygenales</taxon>
        <taxon>Ajellomycetaceae</taxon>
        <taxon>Histoplasma</taxon>
    </lineage>
</organism>
<name>A0A8A1LHN4_AJEC8</name>
<accession>A0A8A1LHN4</accession>
<protein>
    <submittedName>
        <fullName evidence="1">Uncharacterized protein</fullName>
    </submittedName>
</protein>